<gene>
    <name evidence="4" type="ORF">BJ122_10387</name>
</gene>
<feature type="transmembrane region" description="Helical" evidence="2">
    <location>
        <begin position="7"/>
        <end position="26"/>
    </location>
</feature>
<feature type="compositionally biased region" description="Low complexity" evidence="1">
    <location>
        <begin position="493"/>
        <end position="505"/>
    </location>
</feature>
<comment type="caution">
    <text evidence="4">The sequence shown here is derived from an EMBL/GenBank/DDBJ whole genome shotgun (WGS) entry which is preliminary data.</text>
</comment>
<dbReference type="Gene3D" id="3.20.20.450">
    <property type="entry name" value="EAL domain"/>
    <property type="match status" value="1"/>
</dbReference>
<evidence type="ECO:0000313" key="5">
    <source>
        <dbReference type="Proteomes" id="UP000248148"/>
    </source>
</evidence>
<keyword evidence="2" id="KW-0812">Transmembrane</keyword>
<evidence type="ECO:0000313" key="4">
    <source>
        <dbReference type="EMBL" id="PYF04434.1"/>
    </source>
</evidence>
<protein>
    <submittedName>
        <fullName evidence="4">Cyclic-di-GMP phosphodiesterase TipF (Flagellum assembly factor)</fullName>
    </submittedName>
</protein>
<name>A0A318TID2_9BRAD</name>
<dbReference type="InterPro" id="IPR050706">
    <property type="entry name" value="Cyclic-di-GMP_PDE-like"/>
</dbReference>
<accession>A0A318TID2</accession>
<evidence type="ECO:0000256" key="1">
    <source>
        <dbReference type="SAM" id="MobiDB-lite"/>
    </source>
</evidence>
<dbReference type="GO" id="GO:0071111">
    <property type="term" value="F:cyclic-guanylate-specific phosphodiesterase activity"/>
    <property type="evidence" value="ECO:0007669"/>
    <property type="project" value="InterPro"/>
</dbReference>
<evidence type="ECO:0000259" key="3">
    <source>
        <dbReference type="PROSITE" id="PS50883"/>
    </source>
</evidence>
<feature type="region of interest" description="Disordered" evidence="1">
    <location>
        <begin position="492"/>
        <end position="525"/>
    </location>
</feature>
<feature type="domain" description="EAL" evidence="3">
    <location>
        <begin position="247"/>
        <end position="500"/>
    </location>
</feature>
<dbReference type="Pfam" id="PF00563">
    <property type="entry name" value="EAL"/>
    <property type="match status" value="1"/>
</dbReference>
<reference evidence="4 5" key="1">
    <citation type="submission" date="2018-06" db="EMBL/GenBank/DDBJ databases">
        <title>Genomic Encyclopedia of Archaeal and Bacterial Type Strains, Phase II (KMG-II): from individual species to whole genera.</title>
        <authorList>
            <person name="Goeker M."/>
        </authorList>
    </citation>
    <scope>NUCLEOTIDE SEQUENCE [LARGE SCALE GENOMIC DNA]</scope>
    <source>
        <strain evidence="4 5">JCM 11668</strain>
    </source>
</reference>
<dbReference type="PROSITE" id="PS50883">
    <property type="entry name" value="EAL"/>
    <property type="match status" value="1"/>
</dbReference>
<proteinExistence type="predicted"/>
<feature type="transmembrane region" description="Helical" evidence="2">
    <location>
        <begin position="32"/>
        <end position="52"/>
    </location>
</feature>
<organism evidence="4 5">
    <name type="scientific">Rhodopseudomonas faecalis</name>
    <dbReference type="NCBI Taxonomy" id="99655"/>
    <lineage>
        <taxon>Bacteria</taxon>
        <taxon>Pseudomonadati</taxon>
        <taxon>Pseudomonadota</taxon>
        <taxon>Alphaproteobacteria</taxon>
        <taxon>Hyphomicrobiales</taxon>
        <taxon>Nitrobacteraceae</taxon>
        <taxon>Rhodopseudomonas</taxon>
    </lineage>
</organism>
<dbReference type="EMBL" id="QJTI01000003">
    <property type="protein sequence ID" value="PYF04434.1"/>
    <property type="molecule type" value="Genomic_DNA"/>
</dbReference>
<dbReference type="PANTHER" id="PTHR33121">
    <property type="entry name" value="CYCLIC DI-GMP PHOSPHODIESTERASE PDEF"/>
    <property type="match status" value="1"/>
</dbReference>
<dbReference type="OrthoDB" id="7178689at2"/>
<dbReference type="PANTHER" id="PTHR33121:SF79">
    <property type="entry name" value="CYCLIC DI-GMP PHOSPHODIESTERASE PDED-RELATED"/>
    <property type="match status" value="1"/>
</dbReference>
<sequence>MIRISTIFIAICMVLVSASLGMVLYSMARFSFGESAIVAMTVLTFMLLYNAVSMRLRERNDATGQVESLSRGTADLARQVAEFGRRLSVLESKAAIAPVSNGNGHGAEQLQAVAGEIGELGTMVKHLASSVSAHEDLLMELAKLAEAQALAMPPPAAPAAAVPPPPPVAPAPIVAAPPPVAPMVAAPVALAPVAAAPMAMRPPAAPPIVPTVVPLPMAPAAAAAAPVAPVAPIAMPQPELVSGTGPDLRVVQAVQAAVEANRLDLYLQPIVSLPQRKVRFYEAVTRLRDADDQVLTAEQFIDAAESAGLMTRIDYILLLRCMQVLRRLLVRNKDVGVFCNLAAATLSDRRAFAQCLSFLEANRAQASSFVIEFKQSAFRNFGPLEIEHLAALAQRGYRFSIDHVTDLRIEPRELADRGVRFFKVPAALLLEHSEQVPAHIHPHDLPDLLGRYGIDLIAERIEGERAVVDLLDYDVRFGQGFLFAAPRPLRPENANQARPATAARAVNSNKNSPSDSNRTEASRLTGNAALVRRAAGPY</sequence>
<feature type="compositionally biased region" description="Polar residues" evidence="1">
    <location>
        <begin position="506"/>
        <end position="516"/>
    </location>
</feature>
<dbReference type="Proteomes" id="UP000248148">
    <property type="component" value="Unassembled WGS sequence"/>
</dbReference>
<dbReference type="SMART" id="SM00052">
    <property type="entry name" value="EAL"/>
    <property type="match status" value="1"/>
</dbReference>
<dbReference type="InterPro" id="IPR001633">
    <property type="entry name" value="EAL_dom"/>
</dbReference>
<evidence type="ECO:0000256" key="2">
    <source>
        <dbReference type="SAM" id="Phobius"/>
    </source>
</evidence>
<dbReference type="SUPFAM" id="SSF141868">
    <property type="entry name" value="EAL domain-like"/>
    <property type="match status" value="1"/>
</dbReference>
<keyword evidence="5" id="KW-1185">Reference proteome</keyword>
<dbReference type="CDD" id="cd01948">
    <property type="entry name" value="EAL"/>
    <property type="match status" value="1"/>
</dbReference>
<keyword evidence="2" id="KW-0472">Membrane</keyword>
<keyword evidence="2" id="KW-1133">Transmembrane helix</keyword>
<dbReference type="AlphaFoldDB" id="A0A318TID2"/>
<dbReference type="InterPro" id="IPR035919">
    <property type="entry name" value="EAL_sf"/>
</dbReference>